<accession>A0A7W5FTM1</accession>
<evidence type="ECO:0000313" key="2">
    <source>
        <dbReference type="Proteomes" id="UP000541535"/>
    </source>
</evidence>
<dbReference type="RefSeq" id="WP_183440866.1">
    <property type="nucleotide sequence ID" value="NZ_JACHXD010000004.1"/>
</dbReference>
<evidence type="ECO:0008006" key="3">
    <source>
        <dbReference type="Google" id="ProtNLM"/>
    </source>
</evidence>
<dbReference type="AlphaFoldDB" id="A0A7W5FTM1"/>
<protein>
    <recommendedName>
        <fullName evidence="3">DUF4365 domain-containing protein</fullName>
    </recommendedName>
</protein>
<reference evidence="1 2" key="1">
    <citation type="submission" date="2020-08" db="EMBL/GenBank/DDBJ databases">
        <title>Genomic Encyclopedia of Type Strains, Phase III (KMG-III): the genomes of soil and plant-associated and newly described type strains.</title>
        <authorList>
            <person name="Whitman W."/>
        </authorList>
    </citation>
    <scope>NUCLEOTIDE SEQUENCE [LARGE SCALE GENOMIC DNA]</scope>
    <source>
        <strain evidence="1 2">CECT 8897</strain>
    </source>
</reference>
<keyword evidence="2" id="KW-1185">Reference proteome</keyword>
<proteinExistence type="predicted"/>
<name>A0A7W5FTM1_9BURK</name>
<gene>
    <name evidence="1" type="ORF">FHS03_002060</name>
</gene>
<evidence type="ECO:0000313" key="1">
    <source>
        <dbReference type="EMBL" id="MBB3119015.1"/>
    </source>
</evidence>
<organism evidence="1 2">
    <name type="scientific">Pseudoduganella violacea</name>
    <dbReference type="NCBI Taxonomy" id="1715466"/>
    <lineage>
        <taxon>Bacteria</taxon>
        <taxon>Pseudomonadati</taxon>
        <taxon>Pseudomonadota</taxon>
        <taxon>Betaproteobacteria</taxon>
        <taxon>Burkholderiales</taxon>
        <taxon>Oxalobacteraceae</taxon>
        <taxon>Telluria group</taxon>
        <taxon>Pseudoduganella</taxon>
    </lineage>
</organism>
<dbReference type="Proteomes" id="UP000541535">
    <property type="component" value="Unassembled WGS sequence"/>
</dbReference>
<dbReference type="EMBL" id="JACHXD010000004">
    <property type="protein sequence ID" value="MBB3119015.1"/>
    <property type="molecule type" value="Genomic_DNA"/>
</dbReference>
<comment type="caution">
    <text evidence="1">The sequence shown here is derived from an EMBL/GenBank/DDBJ whole genome shotgun (WGS) entry which is preliminary data.</text>
</comment>
<sequence>MDTTGWDFFVEFAFSPNVTRSPFSLHEAALECKIQVKATDKRDRKCAISLANLRRLVTAPVPTFFIFIEFNEMEAPQRVFLKHVDSALCSRALSRIHEAEASDKGDRLHKMTMTVRYGDTDALSEVSGAALAAALRGHIGESMAEYSERKRAHLEQAGFEEGSATVCITVEGEENIANFINATMGIESGVPVSEIVAHHKRFGKTASRPFIEEAGGVIEFVRTEPDHQGVLTISADNLRGHLSCRGLICPDTSIGGKSTI</sequence>